<organism evidence="3">
    <name type="scientific">Trichuris suis</name>
    <name type="common">pig whipworm</name>
    <dbReference type="NCBI Taxonomy" id="68888"/>
    <lineage>
        <taxon>Eukaryota</taxon>
        <taxon>Metazoa</taxon>
        <taxon>Ecdysozoa</taxon>
        <taxon>Nematoda</taxon>
        <taxon>Enoplea</taxon>
        <taxon>Dorylaimia</taxon>
        <taxon>Trichinellida</taxon>
        <taxon>Trichuridae</taxon>
        <taxon>Trichuris</taxon>
    </lineage>
</organism>
<evidence type="ECO:0000256" key="1">
    <source>
        <dbReference type="SAM" id="Phobius"/>
    </source>
</evidence>
<dbReference type="EMBL" id="KL367903">
    <property type="protein sequence ID" value="KFD59476.1"/>
    <property type="molecule type" value="Genomic_DNA"/>
</dbReference>
<sequence length="179" mass="19929">MTVVTSLKHSVVAPPVQLQNYVSWVFHESEASERRHRERSGESASSESNRLTVCIVSTCTVLVLLILVTTMTWLPNVWKEGEENETEVSQGITQAKPEKILRSHLNAAKSSQLCLRHCGGGVVYSACDCKDRCDCSRAMKLLKNNLTGHEMCYVFCMPSGRILSASCKDFNPDICVDFI</sequence>
<keyword evidence="1" id="KW-0812">Transmembrane</keyword>
<dbReference type="EMBL" id="KL367598">
    <property type="protein sequence ID" value="KFD62309.1"/>
    <property type="molecule type" value="Genomic_DNA"/>
</dbReference>
<evidence type="ECO:0000313" key="2">
    <source>
        <dbReference type="EMBL" id="KFD48346.1"/>
    </source>
</evidence>
<gene>
    <name evidence="2" type="ORF">M513_10758</name>
    <name evidence="3" type="ORF">M514_10758</name>
    <name evidence="4" type="ORF">M514_25544</name>
</gene>
<evidence type="ECO:0000313" key="3">
    <source>
        <dbReference type="EMBL" id="KFD59476.1"/>
    </source>
</evidence>
<dbReference type="Proteomes" id="UP000030758">
    <property type="component" value="Unassembled WGS sequence"/>
</dbReference>
<proteinExistence type="predicted"/>
<dbReference type="EMBL" id="KL363296">
    <property type="protein sequence ID" value="KFD48346.1"/>
    <property type="molecule type" value="Genomic_DNA"/>
</dbReference>
<keyword evidence="5" id="KW-1185">Reference proteome</keyword>
<evidence type="ECO:0000313" key="4">
    <source>
        <dbReference type="EMBL" id="KFD62309.1"/>
    </source>
</evidence>
<reference evidence="3 5" key="1">
    <citation type="journal article" date="2014" name="Nat. Genet.">
        <title>Genome and transcriptome of the porcine whipworm Trichuris suis.</title>
        <authorList>
            <person name="Jex A.R."/>
            <person name="Nejsum P."/>
            <person name="Schwarz E.M."/>
            <person name="Hu L."/>
            <person name="Young N.D."/>
            <person name="Hall R.S."/>
            <person name="Korhonen P.K."/>
            <person name="Liao S."/>
            <person name="Thamsborg S."/>
            <person name="Xia J."/>
            <person name="Xu P."/>
            <person name="Wang S."/>
            <person name="Scheerlinck J.P."/>
            <person name="Hofmann A."/>
            <person name="Sternberg P.W."/>
            <person name="Wang J."/>
            <person name="Gasser R.B."/>
        </authorList>
    </citation>
    <scope>NUCLEOTIDE SEQUENCE [LARGE SCALE GENOMIC DNA]</scope>
    <source>
        <strain evidence="3">DCEP-RM93F</strain>
        <strain evidence="2">DCEP-RM93M</strain>
    </source>
</reference>
<name>A0A085MQI0_9BILA</name>
<evidence type="ECO:0000313" key="5">
    <source>
        <dbReference type="Proteomes" id="UP000030764"/>
    </source>
</evidence>
<feature type="transmembrane region" description="Helical" evidence="1">
    <location>
        <begin position="51"/>
        <end position="74"/>
    </location>
</feature>
<keyword evidence="1" id="KW-1133">Transmembrane helix</keyword>
<keyword evidence="1" id="KW-0472">Membrane</keyword>
<protein>
    <submittedName>
        <fullName evidence="3">Uncharacterized protein</fullName>
    </submittedName>
</protein>
<accession>A0A085MQI0</accession>
<dbReference type="Proteomes" id="UP000030764">
    <property type="component" value="Unassembled WGS sequence"/>
</dbReference>
<dbReference type="AlphaFoldDB" id="A0A085MQI0"/>